<evidence type="ECO:0000256" key="2">
    <source>
        <dbReference type="ARBA" id="ARBA00022692"/>
    </source>
</evidence>
<dbReference type="STRING" id="284581.AMD01_00355"/>
<dbReference type="Proteomes" id="UP000037558">
    <property type="component" value="Unassembled WGS sequence"/>
</dbReference>
<proteinExistence type="predicted"/>
<evidence type="ECO:0000256" key="5">
    <source>
        <dbReference type="SAM" id="Phobius"/>
    </source>
</evidence>
<feature type="transmembrane region" description="Helical" evidence="5">
    <location>
        <begin position="68"/>
        <end position="87"/>
    </location>
</feature>
<keyword evidence="3 5" id="KW-1133">Transmembrane helix</keyword>
<dbReference type="RefSeq" id="WP_053399405.1">
    <property type="nucleotide sequence ID" value="NZ_LILC01000002.1"/>
</dbReference>
<name>A0A0M0LGS6_9BACI</name>
<keyword evidence="7" id="KW-1185">Reference proteome</keyword>
<dbReference type="Pfam" id="PF07457">
    <property type="entry name" value="DUF1516"/>
    <property type="match status" value="1"/>
</dbReference>
<accession>A0A0M0LGS6</accession>
<dbReference type="PATRIC" id="fig|284581.3.peg.309"/>
<protein>
    <submittedName>
        <fullName evidence="6">Uncharacterized protein</fullName>
    </submittedName>
</protein>
<keyword evidence="2 5" id="KW-0812">Transmembrane</keyword>
<feature type="transmembrane region" description="Helical" evidence="5">
    <location>
        <begin position="12"/>
        <end position="30"/>
    </location>
</feature>
<evidence type="ECO:0000256" key="3">
    <source>
        <dbReference type="ARBA" id="ARBA00022989"/>
    </source>
</evidence>
<feature type="transmembrane region" description="Helical" evidence="5">
    <location>
        <begin position="94"/>
        <end position="117"/>
    </location>
</feature>
<dbReference type="InterPro" id="IPR010899">
    <property type="entry name" value="UPF0344"/>
</dbReference>
<dbReference type="EMBL" id="LILC01000002">
    <property type="protein sequence ID" value="KOO50259.1"/>
    <property type="molecule type" value="Genomic_DNA"/>
</dbReference>
<dbReference type="OrthoDB" id="2365314at2"/>
<dbReference type="AlphaFoldDB" id="A0A0M0LGS6"/>
<organism evidence="6 7">
    <name type="scientific">Priestia koreensis</name>
    <dbReference type="NCBI Taxonomy" id="284581"/>
    <lineage>
        <taxon>Bacteria</taxon>
        <taxon>Bacillati</taxon>
        <taxon>Bacillota</taxon>
        <taxon>Bacilli</taxon>
        <taxon>Bacillales</taxon>
        <taxon>Bacillaceae</taxon>
        <taxon>Priestia</taxon>
    </lineage>
</organism>
<sequence>MDYNAALQSHVGLWSLLIVLFLVTFFMLRGPAGKGAKILHMIVRLFYILVLLSGLYLVASTYGWAGKALLKGFVGILVFVGMEMVLVRTKKRTGVVGAWIFLIIVLAIVFYLGYVVLG</sequence>
<feature type="transmembrane region" description="Helical" evidence="5">
    <location>
        <begin position="42"/>
        <end position="62"/>
    </location>
</feature>
<keyword evidence="4 5" id="KW-0472">Membrane</keyword>
<gene>
    <name evidence="6" type="ORF">AMD01_00355</name>
</gene>
<keyword evidence="1" id="KW-1003">Cell membrane</keyword>
<comment type="caution">
    <text evidence="6">The sequence shown here is derived from an EMBL/GenBank/DDBJ whole genome shotgun (WGS) entry which is preliminary data.</text>
</comment>
<evidence type="ECO:0000313" key="6">
    <source>
        <dbReference type="EMBL" id="KOO50259.1"/>
    </source>
</evidence>
<evidence type="ECO:0000256" key="4">
    <source>
        <dbReference type="ARBA" id="ARBA00023136"/>
    </source>
</evidence>
<evidence type="ECO:0000256" key="1">
    <source>
        <dbReference type="ARBA" id="ARBA00022475"/>
    </source>
</evidence>
<reference evidence="7" key="1">
    <citation type="submission" date="2015-08" db="EMBL/GenBank/DDBJ databases">
        <title>Fjat-14210 dsm16467.</title>
        <authorList>
            <person name="Liu B."/>
            <person name="Wang J."/>
            <person name="Zhu Y."/>
            <person name="Liu G."/>
            <person name="Chen Q."/>
            <person name="Chen Z."/>
            <person name="Lan J."/>
            <person name="Che J."/>
            <person name="Ge C."/>
            <person name="Shi H."/>
            <person name="Pan Z."/>
            <person name="Liu X."/>
        </authorList>
    </citation>
    <scope>NUCLEOTIDE SEQUENCE [LARGE SCALE GENOMIC DNA]</scope>
    <source>
        <strain evidence="7">DSM 16467</strain>
    </source>
</reference>
<evidence type="ECO:0000313" key="7">
    <source>
        <dbReference type="Proteomes" id="UP000037558"/>
    </source>
</evidence>